<reference evidence="1" key="1">
    <citation type="submission" date="2021-06" db="EMBL/GenBank/DDBJ databases">
        <authorList>
            <person name="Kallberg Y."/>
            <person name="Tangrot J."/>
            <person name="Rosling A."/>
        </authorList>
    </citation>
    <scope>NUCLEOTIDE SEQUENCE</scope>
    <source>
        <strain evidence="1">CL356</strain>
    </source>
</reference>
<dbReference type="Proteomes" id="UP000789525">
    <property type="component" value="Unassembled WGS sequence"/>
</dbReference>
<dbReference type="EMBL" id="CAJVPT010031838">
    <property type="protein sequence ID" value="CAG8699347.1"/>
    <property type="molecule type" value="Genomic_DNA"/>
</dbReference>
<gene>
    <name evidence="1" type="ORF">ACOLOM_LOCUS10172</name>
</gene>
<feature type="non-terminal residue" evidence="1">
    <location>
        <position position="1"/>
    </location>
</feature>
<evidence type="ECO:0000313" key="2">
    <source>
        <dbReference type="Proteomes" id="UP000789525"/>
    </source>
</evidence>
<comment type="caution">
    <text evidence="1">The sequence shown here is derived from an EMBL/GenBank/DDBJ whole genome shotgun (WGS) entry which is preliminary data.</text>
</comment>
<organism evidence="1 2">
    <name type="scientific">Acaulospora colombiana</name>
    <dbReference type="NCBI Taxonomy" id="27376"/>
    <lineage>
        <taxon>Eukaryota</taxon>
        <taxon>Fungi</taxon>
        <taxon>Fungi incertae sedis</taxon>
        <taxon>Mucoromycota</taxon>
        <taxon>Glomeromycotina</taxon>
        <taxon>Glomeromycetes</taxon>
        <taxon>Diversisporales</taxon>
        <taxon>Acaulosporaceae</taxon>
        <taxon>Acaulospora</taxon>
    </lineage>
</organism>
<protein>
    <submittedName>
        <fullName evidence="1">10703_t:CDS:1</fullName>
    </submittedName>
</protein>
<evidence type="ECO:0000313" key="1">
    <source>
        <dbReference type="EMBL" id="CAG8699347.1"/>
    </source>
</evidence>
<accession>A0ACA9PCB2</accession>
<keyword evidence="2" id="KW-1185">Reference proteome</keyword>
<proteinExistence type="predicted"/>
<sequence>TYTPAYYGDWTAIVRIDGLSMELGIWDVITGSMDEARTRPLIYPHTQVILICFAINRRDTLANVQDKWFPEIAAVSTFPQIPVILVGCKKDLRELALDIPASVSDELISEEEANRMARNIGAIKYMECSAKTGEGVNLVFDEAARVALWPPTPSTSKRRGIAAKAPGPGYSTKQLGSLAAALVIPNNNPSLGAHTSIYTTSPH</sequence>
<name>A0ACA9PCB2_9GLOM</name>